<dbReference type="Pfam" id="PF13715">
    <property type="entry name" value="CarbopepD_reg_2"/>
    <property type="match status" value="1"/>
</dbReference>
<dbReference type="SUPFAM" id="SSF49464">
    <property type="entry name" value="Carboxypeptidase regulatory domain-like"/>
    <property type="match status" value="1"/>
</dbReference>
<keyword evidence="13 14" id="KW-0998">Cell outer membrane</keyword>
<dbReference type="Proteomes" id="UP000514509">
    <property type="component" value="Chromosome"/>
</dbReference>
<accession>A0A7L7L8U7</accession>
<reference evidence="19 20" key="1">
    <citation type="submission" date="2020-06" db="EMBL/GenBank/DDBJ databases">
        <authorList>
            <person name="Hwang Y.J."/>
        </authorList>
    </citation>
    <scope>NUCLEOTIDE SEQUENCE [LARGE SCALE GENOMIC DNA]</scope>
    <source>
        <strain evidence="19 20">KUDC8001</strain>
    </source>
</reference>
<organism evidence="19 20">
    <name type="scientific">Adhaeribacter radiodurans</name>
    <dbReference type="NCBI Taxonomy" id="2745197"/>
    <lineage>
        <taxon>Bacteria</taxon>
        <taxon>Pseudomonadati</taxon>
        <taxon>Bacteroidota</taxon>
        <taxon>Cytophagia</taxon>
        <taxon>Cytophagales</taxon>
        <taxon>Hymenobacteraceae</taxon>
        <taxon>Adhaeribacter</taxon>
    </lineage>
</organism>
<evidence type="ECO:0000256" key="15">
    <source>
        <dbReference type="RuleBase" id="RU003357"/>
    </source>
</evidence>
<protein>
    <submittedName>
        <fullName evidence="19">TonB-dependent receptor</fullName>
    </submittedName>
</protein>
<feature type="domain" description="TonB-dependent receptor plug" evidence="18">
    <location>
        <begin position="141"/>
        <end position="234"/>
    </location>
</feature>
<dbReference type="GO" id="GO:0009279">
    <property type="term" value="C:cell outer membrane"/>
    <property type="evidence" value="ECO:0007669"/>
    <property type="project" value="UniProtKB-SubCell"/>
</dbReference>
<dbReference type="PANTHER" id="PTHR32552">
    <property type="entry name" value="FERRICHROME IRON RECEPTOR-RELATED"/>
    <property type="match status" value="1"/>
</dbReference>
<gene>
    <name evidence="19" type="ORF">HUW48_14325</name>
</gene>
<dbReference type="InterPro" id="IPR037066">
    <property type="entry name" value="Plug_dom_sf"/>
</dbReference>
<dbReference type="Gene3D" id="2.170.130.10">
    <property type="entry name" value="TonB-dependent receptor, plug domain"/>
    <property type="match status" value="1"/>
</dbReference>
<keyword evidence="7 16" id="KW-0732">Signal</keyword>
<evidence type="ECO:0000256" key="7">
    <source>
        <dbReference type="ARBA" id="ARBA00022729"/>
    </source>
</evidence>
<feature type="signal peptide" evidence="16">
    <location>
        <begin position="1"/>
        <end position="23"/>
    </location>
</feature>
<keyword evidence="5" id="KW-0410">Iron transport</keyword>
<reference evidence="19 20" key="2">
    <citation type="submission" date="2020-08" db="EMBL/GenBank/DDBJ databases">
        <title>Adhaeribacter dokdonensis sp. nov., isolated from the rhizosphere of Elymus tsukushiensis, a plant native to the Dokdo Islands, Republic of Korea.</title>
        <authorList>
            <person name="Ghim S.Y."/>
        </authorList>
    </citation>
    <scope>NUCLEOTIDE SEQUENCE [LARGE SCALE GENOMIC DNA]</scope>
    <source>
        <strain evidence="19 20">KUDC8001</strain>
    </source>
</reference>
<evidence type="ECO:0000256" key="2">
    <source>
        <dbReference type="ARBA" id="ARBA00009810"/>
    </source>
</evidence>
<keyword evidence="10 15" id="KW-0798">TonB box</keyword>
<keyword evidence="9" id="KW-0406">Ion transport</keyword>
<evidence type="ECO:0000256" key="6">
    <source>
        <dbReference type="ARBA" id="ARBA00022692"/>
    </source>
</evidence>
<evidence type="ECO:0000259" key="17">
    <source>
        <dbReference type="Pfam" id="PF00593"/>
    </source>
</evidence>
<evidence type="ECO:0000256" key="3">
    <source>
        <dbReference type="ARBA" id="ARBA00022448"/>
    </source>
</evidence>
<evidence type="ECO:0000256" key="5">
    <source>
        <dbReference type="ARBA" id="ARBA00022496"/>
    </source>
</evidence>
<evidence type="ECO:0000256" key="16">
    <source>
        <dbReference type="SAM" id="SignalP"/>
    </source>
</evidence>
<dbReference type="InterPro" id="IPR010105">
    <property type="entry name" value="TonB_sidphr_rcpt"/>
</dbReference>
<keyword evidence="20" id="KW-1185">Reference proteome</keyword>
<feature type="chain" id="PRO_5029828315" evidence="16">
    <location>
        <begin position="24"/>
        <end position="818"/>
    </location>
</feature>
<keyword evidence="4 14" id="KW-1134">Transmembrane beta strand</keyword>
<name>A0A7L7L8U7_9BACT</name>
<dbReference type="InterPro" id="IPR008969">
    <property type="entry name" value="CarboxyPept-like_regulatory"/>
</dbReference>
<evidence type="ECO:0000256" key="4">
    <source>
        <dbReference type="ARBA" id="ARBA00022452"/>
    </source>
</evidence>
<dbReference type="CDD" id="cd01347">
    <property type="entry name" value="ligand_gated_channel"/>
    <property type="match status" value="1"/>
</dbReference>
<dbReference type="GO" id="GO:0038023">
    <property type="term" value="F:signaling receptor activity"/>
    <property type="evidence" value="ECO:0007669"/>
    <property type="project" value="InterPro"/>
</dbReference>
<dbReference type="Pfam" id="PF00593">
    <property type="entry name" value="TonB_dep_Rec_b-barrel"/>
    <property type="match status" value="1"/>
</dbReference>
<evidence type="ECO:0000256" key="9">
    <source>
        <dbReference type="ARBA" id="ARBA00023065"/>
    </source>
</evidence>
<dbReference type="RefSeq" id="WP_182411603.1">
    <property type="nucleotide sequence ID" value="NZ_CP055153.1"/>
</dbReference>
<dbReference type="SUPFAM" id="SSF56935">
    <property type="entry name" value="Porins"/>
    <property type="match status" value="1"/>
</dbReference>
<dbReference type="PROSITE" id="PS52016">
    <property type="entry name" value="TONB_DEPENDENT_REC_3"/>
    <property type="match status" value="1"/>
</dbReference>
<evidence type="ECO:0000256" key="1">
    <source>
        <dbReference type="ARBA" id="ARBA00004571"/>
    </source>
</evidence>
<dbReference type="Pfam" id="PF07715">
    <property type="entry name" value="Plug"/>
    <property type="match status" value="1"/>
</dbReference>
<dbReference type="KEGG" id="add:HUW48_14325"/>
<dbReference type="InterPro" id="IPR000531">
    <property type="entry name" value="Beta-barrel_TonB"/>
</dbReference>
<feature type="domain" description="TonB-dependent receptor-like beta-barrel" evidence="17">
    <location>
        <begin position="398"/>
        <end position="790"/>
    </location>
</feature>
<keyword evidence="11 14" id="KW-0472">Membrane</keyword>
<keyword evidence="8" id="KW-0408">Iron</keyword>
<dbReference type="InterPro" id="IPR012910">
    <property type="entry name" value="Plug_dom"/>
</dbReference>
<dbReference type="AlphaFoldDB" id="A0A7L7L8U7"/>
<evidence type="ECO:0000256" key="14">
    <source>
        <dbReference type="PROSITE-ProRule" id="PRU01360"/>
    </source>
</evidence>
<keyword evidence="6 14" id="KW-0812">Transmembrane</keyword>
<evidence type="ECO:0000256" key="8">
    <source>
        <dbReference type="ARBA" id="ARBA00023004"/>
    </source>
</evidence>
<dbReference type="NCBIfam" id="TIGR01783">
    <property type="entry name" value="TonB-siderophor"/>
    <property type="match status" value="1"/>
</dbReference>
<dbReference type="InterPro" id="IPR036942">
    <property type="entry name" value="Beta-barrel_TonB_sf"/>
</dbReference>
<comment type="subcellular location">
    <subcellularLocation>
        <location evidence="1 14">Cell outer membrane</location>
        <topology evidence="1 14">Multi-pass membrane protein</topology>
    </subcellularLocation>
</comment>
<dbReference type="PANTHER" id="PTHR32552:SF68">
    <property type="entry name" value="FERRICHROME OUTER MEMBRANE TRANSPORTER_PHAGE RECEPTOR"/>
    <property type="match status" value="1"/>
</dbReference>
<evidence type="ECO:0000256" key="10">
    <source>
        <dbReference type="ARBA" id="ARBA00023077"/>
    </source>
</evidence>
<dbReference type="Gene3D" id="2.60.40.1120">
    <property type="entry name" value="Carboxypeptidase-like, regulatory domain"/>
    <property type="match status" value="1"/>
</dbReference>
<dbReference type="EMBL" id="CP055153">
    <property type="protein sequence ID" value="QMU29144.1"/>
    <property type="molecule type" value="Genomic_DNA"/>
</dbReference>
<dbReference type="Gene3D" id="2.40.170.20">
    <property type="entry name" value="TonB-dependent receptor, beta-barrel domain"/>
    <property type="match status" value="1"/>
</dbReference>
<evidence type="ECO:0000256" key="11">
    <source>
        <dbReference type="ARBA" id="ARBA00023136"/>
    </source>
</evidence>
<dbReference type="GO" id="GO:0015891">
    <property type="term" value="P:siderophore transport"/>
    <property type="evidence" value="ECO:0007669"/>
    <property type="project" value="InterPro"/>
</dbReference>
<evidence type="ECO:0000313" key="20">
    <source>
        <dbReference type="Proteomes" id="UP000514509"/>
    </source>
</evidence>
<proteinExistence type="inferred from homology"/>
<keyword evidence="12 19" id="KW-0675">Receptor</keyword>
<sequence length="818" mass="89813">MKKIILQLYLILFCVLSENSALAQLKTGNVHGRILTSDGNPAGFVTVGLKDLPGGSMSDENGNYRLNRIKAGSYTLRVSAVGLEPQEKPIDISAGQSLTVDFTLQESAARLREVIVQTSKPNRFAKTESPFVAKMPLKSIENPQVYSVVTKELLNEQLVFTVDDAVRNAPGIQKMWEATGRGGDGGSYYNARGFILQSQLRNGIAGNVTSTIDAANLERLEVIKGPSATLFGSSLTSYGGLLNRVTKRPYDYFGGEVALSGGSYDFNRVSADINTPLDKSKKVLFRLNSAYNYEGSFQENTYNRSIAVAPSLIYQPTDRLSVHVDAEVFSGRNTGKQIIFFYYPAAALGATRADQLNIDYKNSYRGSGLSQKSRSTNLFGQVNYKISEHFTSSTNFTSSHSFSDGFGSYFYLMPDNLVTQNEADAGKANYLARADQSTGNSKSQILEIQQNFNGDFKIGGMRNRVVLGLDFFHTNSDQNFFGSNYDIVPLNVPDYDYSTFNKTNMAAKYATGAPDFTYPIINKTNTYSAFASNVLNLTDNFSVLAALRVDRFVNKGDHTGGTITEGYEQTALSPKFGLVFQPVKDKVALFANYQNSFNNQGTFNAYNPTDPTKGLASIAELEQANQMEGGVKLDLLAGKLSSTISYYDIRVKNILRSDQRAPAIAQIQDGTQLSKGVEVEVIANPFRGFNAVAGFSYNDSKLDKADADVNGRRPSTASSPYLANFWLSYRLPETAIKGLGVGFGGNYASDNKIMNSVSMGEFSLPAYTILGATAFYEQTKYRLGLKVDNLTNERYWIGYTTMNPQKLRTIVGSVSYKF</sequence>
<comment type="similarity">
    <text evidence="2 14 15">Belongs to the TonB-dependent receptor family.</text>
</comment>
<evidence type="ECO:0000256" key="12">
    <source>
        <dbReference type="ARBA" id="ARBA00023170"/>
    </source>
</evidence>
<evidence type="ECO:0000313" key="19">
    <source>
        <dbReference type="EMBL" id="QMU29144.1"/>
    </source>
</evidence>
<keyword evidence="3 14" id="KW-0813">Transport</keyword>
<dbReference type="InterPro" id="IPR039426">
    <property type="entry name" value="TonB-dep_rcpt-like"/>
</dbReference>
<dbReference type="GO" id="GO:0015344">
    <property type="term" value="F:siderophore uptake transmembrane transporter activity"/>
    <property type="evidence" value="ECO:0007669"/>
    <property type="project" value="TreeGrafter"/>
</dbReference>
<evidence type="ECO:0000259" key="18">
    <source>
        <dbReference type="Pfam" id="PF07715"/>
    </source>
</evidence>
<evidence type="ECO:0000256" key="13">
    <source>
        <dbReference type="ARBA" id="ARBA00023237"/>
    </source>
</evidence>